<proteinExistence type="predicted"/>
<accession>A0A336N508</accession>
<feature type="region of interest" description="Disordered" evidence="1">
    <location>
        <begin position="42"/>
        <end position="65"/>
    </location>
</feature>
<dbReference type="VEuPathDB" id="VectorBase:CSON006590"/>
<gene>
    <name evidence="3" type="primary">CSON006590</name>
</gene>
<dbReference type="OMA" id="THKRNDN"/>
<sequence>MKKSEETHKRNDNSDIIRIDNHKSNGNMLLFPLLFNFPQKIADRPSPAYSSSHHSTNSSVSGSGGVGGYVYLQQQACYPSPQQQQQQSHYHQHNGGINSNNVQVHNHTSNGSHYHQNVTPTLHKKGSVRNNGDVLKRSRLQNG</sequence>
<feature type="compositionally biased region" description="Polar residues" evidence="1">
    <location>
        <begin position="95"/>
        <end position="120"/>
    </location>
</feature>
<feature type="region of interest" description="Disordered" evidence="1">
    <location>
        <begin position="78"/>
        <end position="143"/>
    </location>
</feature>
<evidence type="ECO:0000313" key="2">
    <source>
        <dbReference type="EMBL" id="SSX14122.1"/>
    </source>
</evidence>
<reference evidence="2" key="1">
    <citation type="submission" date="2018-04" db="EMBL/GenBank/DDBJ databases">
        <authorList>
            <person name="Go L.Y."/>
            <person name="Mitchell J.A."/>
        </authorList>
    </citation>
    <scope>NUCLEOTIDE SEQUENCE</scope>
    <source>
        <tissue evidence="2">Whole organism</tissue>
    </source>
</reference>
<feature type="compositionally biased region" description="Low complexity" evidence="1">
    <location>
        <begin position="78"/>
        <end position="89"/>
    </location>
</feature>
<dbReference type="AlphaFoldDB" id="A0A336N508"/>
<feature type="compositionally biased region" description="Low complexity" evidence="1">
    <location>
        <begin position="50"/>
        <end position="61"/>
    </location>
</feature>
<reference evidence="3" key="2">
    <citation type="submission" date="2018-07" db="EMBL/GenBank/DDBJ databases">
        <authorList>
            <person name="Quirk P.G."/>
            <person name="Krulwich T.A."/>
        </authorList>
    </citation>
    <scope>NUCLEOTIDE SEQUENCE</scope>
</reference>
<evidence type="ECO:0000256" key="1">
    <source>
        <dbReference type="SAM" id="MobiDB-lite"/>
    </source>
</evidence>
<dbReference type="EMBL" id="UFQT01002474">
    <property type="protein sequence ID" value="SSX33538.1"/>
    <property type="molecule type" value="Genomic_DNA"/>
</dbReference>
<protein>
    <submittedName>
        <fullName evidence="3">CSON006590 protein</fullName>
    </submittedName>
</protein>
<organism evidence="3">
    <name type="scientific">Culicoides sonorensis</name>
    <name type="common">Biting midge</name>
    <dbReference type="NCBI Taxonomy" id="179676"/>
    <lineage>
        <taxon>Eukaryota</taxon>
        <taxon>Metazoa</taxon>
        <taxon>Ecdysozoa</taxon>
        <taxon>Arthropoda</taxon>
        <taxon>Hexapoda</taxon>
        <taxon>Insecta</taxon>
        <taxon>Pterygota</taxon>
        <taxon>Neoptera</taxon>
        <taxon>Endopterygota</taxon>
        <taxon>Diptera</taxon>
        <taxon>Nematocera</taxon>
        <taxon>Chironomoidea</taxon>
        <taxon>Ceratopogonidae</taxon>
        <taxon>Ceratopogoninae</taxon>
        <taxon>Culicoides</taxon>
        <taxon>Monoculicoides</taxon>
    </lineage>
</organism>
<name>A0A336N508_CULSO</name>
<feature type="region of interest" description="Disordered" evidence="1">
    <location>
        <begin position="1"/>
        <end position="20"/>
    </location>
</feature>
<dbReference type="EMBL" id="UFQS01002474">
    <property type="protein sequence ID" value="SSX14122.1"/>
    <property type="molecule type" value="Genomic_DNA"/>
</dbReference>
<evidence type="ECO:0000313" key="3">
    <source>
        <dbReference type="EMBL" id="SSX33538.1"/>
    </source>
</evidence>